<dbReference type="Gene3D" id="3.30.700.10">
    <property type="entry name" value="Glycoprotein, Type 4 Pilin"/>
    <property type="match status" value="1"/>
</dbReference>
<sequence>MQKAFTIIELIFVILIIGILSATALPKLAATRDDAKISTIAHSTMVAAEEIAAYAAANGQTAATLTAMSNNAVSLVDNGYATQNGVELTIGSVDSQDCLRLKVENQGANTEILKIDFTGSGGNCDTLQSYIDQSAYPIPLRGARVIF</sequence>
<accession>A0A1W1CXK8</accession>
<reference evidence="1" key="1">
    <citation type="submission" date="2016-10" db="EMBL/GenBank/DDBJ databases">
        <authorList>
            <person name="de Groot N.N."/>
        </authorList>
    </citation>
    <scope>NUCLEOTIDE SEQUENCE</scope>
</reference>
<dbReference type="SUPFAM" id="SSF54523">
    <property type="entry name" value="Pili subunits"/>
    <property type="match status" value="1"/>
</dbReference>
<gene>
    <name evidence="1" type="ORF">MNB_SV-3-385</name>
</gene>
<evidence type="ECO:0000313" key="1">
    <source>
        <dbReference type="EMBL" id="SFV70519.1"/>
    </source>
</evidence>
<dbReference type="AlphaFoldDB" id="A0A1W1CXK8"/>
<name>A0A1W1CXK8_9ZZZZ</name>
<organism evidence="1">
    <name type="scientific">hydrothermal vent metagenome</name>
    <dbReference type="NCBI Taxonomy" id="652676"/>
    <lineage>
        <taxon>unclassified sequences</taxon>
        <taxon>metagenomes</taxon>
        <taxon>ecological metagenomes</taxon>
    </lineage>
</organism>
<dbReference type="InterPro" id="IPR012902">
    <property type="entry name" value="N_methyl_site"/>
</dbReference>
<proteinExistence type="predicted"/>
<dbReference type="EMBL" id="FPHI01000051">
    <property type="protein sequence ID" value="SFV70519.1"/>
    <property type="molecule type" value="Genomic_DNA"/>
</dbReference>
<dbReference type="Pfam" id="PF07963">
    <property type="entry name" value="N_methyl"/>
    <property type="match status" value="1"/>
</dbReference>
<protein>
    <submittedName>
        <fullName evidence="1">Type II secretion envelope pseudopilin protein (PulG,guides folded protein to PulD in outer membrane)</fullName>
    </submittedName>
</protein>
<dbReference type="NCBIfam" id="TIGR02532">
    <property type="entry name" value="IV_pilin_GFxxxE"/>
    <property type="match status" value="1"/>
</dbReference>
<dbReference type="InterPro" id="IPR045584">
    <property type="entry name" value="Pilin-like"/>
</dbReference>